<evidence type="ECO:0000313" key="4">
    <source>
        <dbReference type="EMBL" id="OGH69781.1"/>
    </source>
</evidence>
<reference evidence="4 5" key="1">
    <citation type="journal article" date="2016" name="Nat. Commun.">
        <title>Thousands of microbial genomes shed light on interconnected biogeochemical processes in an aquifer system.</title>
        <authorList>
            <person name="Anantharaman K."/>
            <person name="Brown C.T."/>
            <person name="Hug L.A."/>
            <person name="Sharon I."/>
            <person name="Castelle C.J."/>
            <person name="Probst A.J."/>
            <person name="Thomas B.C."/>
            <person name="Singh A."/>
            <person name="Wilkins M.J."/>
            <person name="Karaoz U."/>
            <person name="Brodie E.L."/>
            <person name="Williams K.H."/>
            <person name="Hubbard S.S."/>
            <person name="Banfield J.F."/>
        </authorList>
    </citation>
    <scope>NUCLEOTIDE SEQUENCE [LARGE SCALE GENOMIC DNA]</scope>
</reference>
<accession>A0A1F6MDR1</accession>
<dbReference type="Proteomes" id="UP000177457">
    <property type="component" value="Unassembled WGS sequence"/>
</dbReference>
<feature type="domain" description="Glycosyl transferase family 1" evidence="2">
    <location>
        <begin position="231"/>
        <end position="386"/>
    </location>
</feature>
<evidence type="ECO:0008006" key="6">
    <source>
        <dbReference type="Google" id="ProtNLM"/>
    </source>
</evidence>
<dbReference type="AlphaFoldDB" id="A0A1F6MDR1"/>
<dbReference type="GO" id="GO:0016757">
    <property type="term" value="F:glycosyltransferase activity"/>
    <property type="evidence" value="ECO:0007669"/>
    <property type="project" value="InterPro"/>
</dbReference>
<dbReference type="STRING" id="1798683.A3C90_02025"/>
<sequence>MTIIQAHKFYWRRDGASNYALDLASLLEERGHTVVPFAMQHPQNLKNQYERFFVSRMELGDASKLSLGQKMCYAGRMFYSFEAKRQIQKLLEKEAVDIIHLHNIYHHISPSILPVIKKKGIPIVMTLHDWKLICPNYSMFHHGAVHEEDCRGWYGTCVKNKCFRDSRMLSSIVRWEMVFHHKIMRYYERYVDRFIAPSRFIMEKCIEFGWPREKFVHIPLPVTSHKPRTTSHENEDGEYVAYVGRLSEEKGLSVLFEAAKMTPEILYKIIGEGPMKEMLNVQCSMLNLENVRLEGFQTGKKLQQTILGARIIVVPSVWYENYPLSVLEAKAAGKVVIASEIGGIPEMLPQELLVRPGDAKGLAKKIKTWYDAPFEKRGEMGDRLRKEAGEVNDPGRHLQAILAVYAEVTKHINTPTHQHETPASPSARQGGRNT</sequence>
<dbReference type="SUPFAM" id="SSF53756">
    <property type="entry name" value="UDP-Glycosyltransferase/glycogen phosphorylase"/>
    <property type="match status" value="1"/>
</dbReference>
<gene>
    <name evidence="4" type="ORF">A3C90_02025</name>
</gene>
<protein>
    <recommendedName>
        <fullName evidence="6">Glycosyltransferase subfamily 4-like N-terminal domain-containing protein</fullName>
    </recommendedName>
</protein>
<dbReference type="InterPro" id="IPR028098">
    <property type="entry name" value="Glyco_trans_4-like_N"/>
</dbReference>
<dbReference type="PANTHER" id="PTHR45947">
    <property type="entry name" value="SULFOQUINOVOSYL TRANSFERASE SQD2"/>
    <property type="match status" value="1"/>
</dbReference>
<dbReference type="Gene3D" id="3.40.50.2000">
    <property type="entry name" value="Glycogen Phosphorylase B"/>
    <property type="match status" value="2"/>
</dbReference>
<organism evidence="4 5">
    <name type="scientific">Candidatus Magasanikbacteria bacterium RIFCSPHIGHO2_02_FULL_51_14</name>
    <dbReference type="NCBI Taxonomy" id="1798683"/>
    <lineage>
        <taxon>Bacteria</taxon>
        <taxon>Candidatus Magasanikiibacteriota</taxon>
    </lineage>
</organism>
<dbReference type="PANTHER" id="PTHR45947:SF13">
    <property type="entry name" value="TRANSFERASE"/>
    <property type="match status" value="1"/>
</dbReference>
<comment type="caution">
    <text evidence="4">The sequence shown here is derived from an EMBL/GenBank/DDBJ whole genome shotgun (WGS) entry which is preliminary data.</text>
</comment>
<dbReference type="Pfam" id="PF00534">
    <property type="entry name" value="Glycos_transf_1"/>
    <property type="match status" value="1"/>
</dbReference>
<evidence type="ECO:0000259" key="3">
    <source>
        <dbReference type="Pfam" id="PF13439"/>
    </source>
</evidence>
<dbReference type="Pfam" id="PF13439">
    <property type="entry name" value="Glyco_transf_4"/>
    <property type="match status" value="1"/>
</dbReference>
<proteinExistence type="predicted"/>
<dbReference type="EMBL" id="MFQE01000063">
    <property type="protein sequence ID" value="OGH69781.1"/>
    <property type="molecule type" value="Genomic_DNA"/>
</dbReference>
<evidence type="ECO:0000256" key="1">
    <source>
        <dbReference type="SAM" id="MobiDB-lite"/>
    </source>
</evidence>
<feature type="region of interest" description="Disordered" evidence="1">
    <location>
        <begin position="413"/>
        <end position="434"/>
    </location>
</feature>
<evidence type="ECO:0000259" key="2">
    <source>
        <dbReference type="Pfam" id="PF00534"/>
    </source>
</evidence>
<dbReference type="InterPro" id="IPR001296">
    <property type="entry name" value="Glyco_trans_1"/>
</dbReference>
<dbReference type="InterPro" id="IPR050194">
    <property type="entry name" value="Glycosyltransferase_grp1"/>
</dbReference>
<feature type="domain" description="Glycosyltransferase subfamily 4-like N-terminal" evidence="3">
    <location>
        <begin position="14"/>
        <end position="222"/>
    </location>
</feature>
<name>A0A1F6MDR1_9BACT</name>
<evidence type="ECO:0000313" key="5">
    <source>
        <dbReference type="Proteomes" id="UP000177457"/>
    </source>
</evidence>